<evidence type="ECO:0000313" key="5">
    <source>
        <dbReference type="Proteomes" id="UP000198548"/>
    </source>
</evidence>
<reference evidence="4 5" key="1">
    <citation type="submission" date="2016-10" db="EMBL/GenBank/DDBJ databases">
        <authorList>
            <person name="de Groot N.N."/>
        </authorList>
    </citation>
    <scope>NUCLEOTIDE SEQUENCE [LARGE SCALE GENOMIC DNA]</scope>
    <source>
        <strain evidence="4 5">DSM 19182</strain>
    </source>
</reference>
<dbReference type="InterPro" id="IPR005133">
    <property type="entry name" value="PhaG_MnhG_YufB"/>
</dbReference>
<dbReference type="NCBIfam" id="TIGR01300">
    <property type="entry name" value="CPA3_mnhG_phaG"/>
    <property type="match status" value="1"/>
</dbReference>
<dbReference type="STRING" id="426703.SAMN04488100_10745"/>
<comment type="subcellular location">
    <subcellularLocation>
        <location evidence="1">Membrane</location>
        <topology evidence="1">Multi-pass membrane protein</topology>
    </subcellularLocation>
</comment>
<feature type="transmembrane region" description="Helical" evidence="3">
    <location>
        <begin position="64"/>
        <end position="83"/>
    </location>
</feature>
<evidence type="ECO:0000256" key="3">
    <source>
        <dbReference type="SAM" id="Phobius"/>
    </source>
</evidence>
<keyword evidence="3" id="KW-1133">Transmembrane helix</keyword>
<evidence type="ECO:0000256" key="2">
    <source>
        <dbReference type="ARBA" id="ARBA00008404"/>
    </source>
</evidence>
<comment type="similarity">
    <text evidence="2">Belongs to the CPA3 antiporters (TC 2.A.63) subunit G family.</text>
</comment>
<evidence type="ECO:0000313" key="4">
    <source>
        <dbReference type="EMBL" id="SEL68643.1"/>
    </source>
</evidence>
<organism evidence="4 5">
    <name type="scientific">Alkalibacterium putridalgicola</name>
    <dbReference type="NCBI Taxonomy" id="426703"/>
    <lineage>
        <taxon>Bacteria</taxon>
        <taxon>Bacillati</taxon>
        <taxon>Bacillota</taxon>
        <taxon>Bacilli</taxon>
        <taxon>Lactobacillales</taxon>
        <taxon>Carnobacteriaceae</taxon>
        <taxon>Alkalibacterium</taxon>
    </lineage>
</organism>
<dbReference type="EMBL" id="FOBL01000007">
    <property type="protein sequence ID" value="SEL68643.1"/>
    <property type="molecule type" value="Genomic_DNA"/>
</dbReference>
<dbReference type="Proteomes" id="UP000198548">
    <property type="component" value="Unassembled WGS sequence"/>
</dbReference>
<dbReference type="GO" id="GO:0015385">
    <property type="term" value="F:sodium:proton antiporter activity"/>
    <property type="evidence" value="ECO:0007669"/>
    <property type="project" value="TreeGrafter"/>
</dbReference>
<evidence type="ECO:0000256" key="1">
    <source>
        <dbReference type="ARBA" id="ARBA00004141"/>
    </source>
</evidence>
<sequence length="102" mass="11512">MMDQWIDLAANLIIIVGLVFMALGVLGIYRFSDYFSRILVTSKVDTVGFITIMTGLIIKHGFEFFSGKILLILTLYMVTNPIATHAITRSAHISGYRIKKER</sequence>
<feature type="transmembrane region" description="Helical" evidence="3">
    <location>
        <begin position="12"/>
        <end position="31"/>
    </location>
</feature>
<keyword evidence="3" id="KW-0472">Membrane</keyword>
<dbReference type="PANTHER" id="PTHR34703">
    <property type="entry name" value="ANTIPORTER SUBUNIT MNHG2-RELATED"/>
    <property type="match status" value="1"/>
</dbReference>
<proteinExistence type="inferred from homology"/>
<dbReference type="PANTHER" id="PTHR34703:SF1">
    <property type="entry name" value="ANTIPORTER SUBUNIT MNHG2-RELATED"/>
    <property type="match status" value="1"/>
</dbReference>
<dbReference type="AlphaFoldDB" id="A0A1H7S834"/>
<keyword evidence="3" id="KW-0812">Transmembrane</keyword>
<dbReference type="GO" id="GO:0016020">
    <property type="term" value="C:membrane"/>
    <property type="evidence" value="ECO:0007669"/>
    <property type="project" value="UniProtKB-SubCell"/>
</dbReference>
<feature type="transmembrane region" description="Helical" evidence="3">
    <location>
        <begin position="38"/>
        <end position="58"/>
    </location>
</feature>
<accession>A0A1H7S834</accession>
<protein>
    <submittedName>
        <fullName evidence="4">Multisubunit sodium/proton antiporter, MrpG subunit</fullName>
    </submittedName>
</protein>
<name>A0A1H7S834_9LACT</name>
<dbReference type="Pfam" id="PF03334">
    <property type="entry name" value="PhaG_MnhG_YufB"/>
    <property type="match status" value="1"/>
</dbReference>
<gene>
    <name evidence="4" type="ORF">SAMN04488100_10745</name>
</gene>